<proteinExistence type="predicted"/>
<dbReference type="EMBL" id="PHWZ01000108">
    <property type="protein sequence ID" value="TEY70257.1"/>
    <property type="molecule type" value="Genomic_DNA"/>
</dbReference>
<organism evidence="1 2">
    <name type="scientific">Botryotinia calthae</name>
    <dbReference type="NCBI Taxonomy" id="38488"/>
    <lineage>
        <taxon>Eukaryota</taxon>
        <taxon>Fungi</taxon>
        <taxon>Dikarya</taxon>
        <taxon>Ascomycota</taxon>
        <taxon>Pezizomycotina</taxon>
        <taxon>Leotiomycetes</taxon>
        <taxon>Helotiales</taxon>
        <taxon>Sclerotiniaceae</taxon>
        <taxon>Botryotinia</taxon>
    </lineage>
</organism>
<keyword evidence="2" id="KW-1185">Reference proteome</keyword>
<evidence type="ECO:0000313" key="1">
    <source>
        <dbReference type="EMBL" id="TEY70257.1"/>
    </source>
</evidence>
<evidence type="ECO:0008006" key="3">
    <source>
        <dbReference type="Google" id="ProtNLM"/>
    </source>
</evidence>
<reference evidence="1 2" key="1">
    <citation type="submission" date="2017-11" db="EMBL/GenBank/DDBJ databases">
        <title>Comparative genomics of Botrytis spp.</title>
        <authorList>
            <person name="Valero-Jimenez C.A."/>
            <person name="Tapia P."/>
            <person name="Veloso J."/>
            <person name="Silva-Moreno E."/>
            <person name="Staats M."/>
            <person name="Valdes J.H."/>
            <person name="Van Kan J.A.L."/>
        </authorList>
    </citation>
    <scope>NUCLEOTIDE SEQUENCE [LARGE SCALE GENOMIC DNA]</scope>
    <source>
        <strain evidence="1 2">MUCL2830</strain>
    </source>
</reference>
<dbReference type="Proteomes" id="UP000297299">
    <property type="component" value="Unassembled WGS sequence"/>
</dbReference>
<name>A0A4Y8D5F7_9HELO</name>
<dbReference type="AlphaFoldDB" id="A0A4Y8D5F7"/>
<accession>A0A4Y8D5F7</accession>
<gene>
    <name evidence="1" type="ORF">BOTCAL_0108g00120</name>
</gene>
<sequence>MKHQLSKDQEILTATKTEGTQEIIYRDLIVNSEVMESPGYPVQINGGELILKSARSTETQTFGIESIVERQDGVSNSKCCVDDAIETKIRKDAIDDLPHDILMNIFDELTPYTPPETLQPSSAC</sequence>
<protein>
    <recommendedName>
        <fullName evidence="3">F-box domain-containing protein</fullName>
    </recommendedName>
</protein>
<comment type="caution">
    <text evidence="1">The sequence shown here is derived from an EMBL/GenBank/DDBJ whole genome shotgun (WGS) entry which is preliminary data.</text>
</comment>
<evidence type="ECO:0000313" key="2">
    <source>
        <dbReference type="Proteomes" id="UP000297299"/>
    </source>
</evidence>
<dbReference type="OrthoDB" id="3524107at2759"/>